<dbReference type="AlphaFoldDB" id="A0A0S3Q2B3"/>
<evidence type="ECO:0000256" key="12">
    <source>
        <dbReference type="SAM" id="Phobius"/>
    </source>
</evidence>
<proteinExistence type="evidence at transcript level"/>
<evidence type="ECO:0000256" key="11">
    <source>
        <dbReference type="RuleBase" id="RU362091"/>
    </source>
</evidence>
<dbReference type="PANTHER" id="PTHR42985">
    <property type="entry name" value="SODIUM-COUPLED MONOCARBOXYLATE TRANSPORTER"/>
    <property type="match status" value="1"/>
</dbReference>
<feature type="transmembrane region" description="Helical" evidence="12">
    <location>
        <begin position="302"/>
        <end position="323"/>
    </location>
</feature>
<keyword evidence="9 12" id="KW-0472">Membrane</keyword>
<feature type="transmembrane region" description="Helical" evidence="12">
    <location>
        <begin position="202"/>
        <end position="225"/>
    </location>
</feature>
<evidence type="ECO:0000256" key="3">
    <source>
        <dbReference type="ARBA" id="ARBA00022448"/>
    </source>
</evidence>
<dbReference type="Gene3D" id="1.20.1730.10">
    <property type="entry name" value="Sodium/glucose cotransporter"/>
    <property type="match status" value="1"/>
</dbReference>
<keyword evidence="10" id="KW-0739">Sodium transport</keyword>
<dbReference type="InterPro" id="IPR051163">
    <property type="entry name" value="Sodium:Solute_Symporter_SSF"/>
</dbReference>
<feature type="transmembrane region" description="Helical" evidence="12">
    <location>
        <begin position="140"/>
        <end position="165"/>
    </location>
</feature>
<reference evidence="13" key="1">
    <citation type="submission" date="2015-05" db="EMBL/GenBank/DDBJ databases">
        <title>Function and evolution of the root in the bone-eating worm Osedax japonicus.</title>
        <authorList>
            <person name="Miyamoto N."/>
            <person name="Yoshida M."/>
            <person name="Koga H."/>
            <person name="Fujiwara Y."/>
        </authorList>
    </citation>
    <scope>NUCLEOTIDE SEQUENCE</scope>
</reference>
<accession>A0A0S3Q2B3</accession>
<evidence type="ECO:0000313" key="13">
    <source>
        <dbReference type="EMBL" id="BAT62463.1"/>
    </source>
</evidence>
<comment type="subcellular location">
    <subcellularLocation>
        <location evidence="1">Cell membrane</location>
        <topology evidence="1">Multi-pass membrane protein</topology>
    </subcellularLocation>
</comment>
<evidence type="ECO:0000256" key="8">
    <source>
        <dbReference type="ARBA" id="ARBA00023065"/>
    </source>
</evidence>
<keyword evidence="3" id="KW-0813">Transport</keyword>
<comment type="similarity">
    <text evidence="2 11">Belongs to the sodium:solute symporter (SSF) (TC 2.A.21) family.</text>
</comment>
<dbReference type="GO" id="GO:0015293">
    <property type="term" value="F:symporter activity"/>
    <property type="evidence" value="ECO:0007669"/>
    <property type="project" value="TreeGrafter"/>
</dbReference>
<evidence type="ECO:0000256" key="1">
    <source>
        <dbReference type="ARBA" id="ARBA00004651"/>
    </source>
</evidence>
<keyword evidence="6 12" id="KW-1133">Transmembrane helix</keyword>
<feature type="transmembrane region" description="Helical" evidence="12">
    <location>
        <begin position="101"/>
        <end position="119"/>
    </location>
</feature>
<evidence type="ECO:0000256" key="6">
    <source>
        <dbReference type="ARBA" id="ARBA00022989"/>
    </source>
</evidence>
<keyword evidence="4" id="KW-1003">Cell membrane</keyword>
<evidence type="ECO:0000256" key="9">
    <source>
        <dbReference type="ARBA" id="ARBA00023136"/>
    </source>
</evidence>
<feature type="transmembrane region" description="Helical" evidence="12">
    <location>
        <begin position="246"/>
        <end position="263"/>
    </location>
</feature>
<dbReference type="EMBL" id="LC056011">
    <property type="protein sequence ID" value="BAT62463.1"/>
    <property type="molecule type" value="mRNA"/>
</dbReference>
<dbReference type="GO" id="GO:0005886">
    <property type="term" value="C:plasma membrane"/>
    <property type="evidence" value="ECO:0007669"/>
    <property type="project" value="UniProtKB-SubCell"/>
</dbReference>
<keyword evidence="8" id="KW-0406">Ion transport</keyword>
<feature type="transmembrane region" description="Helical" evidence="12">
    <location>
        <begin position="51"/>
        <end position="74"/>
    </location>
</feature>
<dbReference type="PROSITE" id="PS50283">
    <property type="entry name" value="NA_SOLUT_SYMP_3"/>
    <property type="match status" value="1"/>
</dbReference>
<feature type="transmembrane region" description="Helical" evidence="12">
    <location>
        <begin position="269"/>
        <end position="290"/>
    </location>
</feature>
<evidence type="ECO:0000256" key="7">
    <source>
        <dbReference type="ARBA" id="ARBA00023053"/>
    </source>
</evidence>
<organism evidence="13">
    <name type="scientific">Osedax japonicus</name>
    <dbReference type="NCBI Taxonomy" id="385425"/>
    <lineage>
        <taxon>Eukaryota</taxon>
        <taxon>Metazoa</taxon>
        <taxon>Spiralia</taxon>
        <taxon>Lophotrochozoa</taxon>
        <taxon>Annelida</taxon>
        <taxon>Polychaeta</taxon>
        <taxon>Sedentaria</taxon>
        <taxon>Canalipalpata</taxon>
        <taxon>Sabellida</taxon>
        <taxon>Siboglinidae</taxon>
        <taxon>Osedax</taxon>
    </lineage>
</organism>
<name>A0A0S3Q2B3_9ANNE</name>
<evidence type="ECO:0000256" key="2">
    <source>
        <dbReference type="ARBA" id="ARBA00006434"/>
    </source>
</evidence>
<dbReference type="InterPro" id="IPR038377">
    <property type="entry name" value="Na/Glc_symporter_sf"/>
</dbReference>
<feature type="non-terminal residue" evidence="13">
    <location>
        <position position="389"/>
    </location>
</feature>
<dbReference type="Pfam" id="PF00474">
    <property type="entry name" value="SSF"/>
    <property type="match status" value="1"/>
</dbReference>
<keyword evidence="5 12" id="KW-0812">Transmembrane</keyword>
<evidence type="ECO:0000256" key="5">
    <source>
        <dbReference type="ARBA" id="ARBA00022692"/>
    </source>
</evidence>
<dbReference type="PANTHER" id="PTHR42985:SF40">
    <property type="entry name" value="LD47995P-RELATED"/>
    <property type="match status" value="1"/>
</dbReference>
<dbReference type="InterPro" id="IPR001734">
    <property type="entry name" value="Na/solute_symporter"/>
</dbReference>
<dbReference type="GO" id="GO:0006814">
    <property type="term" value="P:sodium ion transport"/>
    <property type="evidence" value="ECO:0007669"/>
    <property type="project" value="UniProtKB-KW"/>
</dbReference>
<keyword evidence="7" id="KW-0915">Sodium</keyword>
<feature type="transmembrane region" description="Helical" evidence="12">
    <location>
        <begin position="364"/>
        <end position="386"/>
    </location>
</feature>
<evidence type="ECO:0000256" key="4">
    <source>
        <dbReference type="ARBA" id="ARBA00022475"/>
    </source>
</evidence>
<feature type="transmembrane region" description="Helical" evidence="12">
    <location>
        <begin position="20"/>
        <end position="39"/>
    </location>
</feature>
<evidence type="ECO:0000256" key="10">
    <source>
        <dbReference type="ARBA" id="ARBA00023201"/>
    </source>
</evidence>
<protein>
    <submittedName>
        <fullName evidence="13">Solute carrier family 5</fullName>
    </submittedName>
</protein>
<sequence>MYMSVAMIAPSIALQVAVNIPFHISVPLMGAVCTLYTTLGGMKAVIWTDVFQFTVILGGMLMIMFKGIVFAGGFGNVWNLNDEGGRIFWIKTDLDPTVRHTVWGFVFGWLPVFVQIYSLNQAGVQRYSSLPSLGKARLSVLLNVPLIIVVPGMVYVTGMSVYAYYSVIGCDPLASGAVRTGNEILPYYVSTVFREWWGFQGLFLAMLYSGALSSVSSSLSANAALTWEDFLKVVLPDRLCKSCNQVLILCYGALAVALSFIITAVPGNILQVSITLFSMINGPLAGIFLLGGLTRRSNASGVIVGVVCAMVVMTTVTLGSVSLKNHQSYLPLGEVDRCTYNVTAPPVNVPQPLIGIERFYGMSYLWYFPLGLGITMVIGFLSSLLLGGC</sequence>
<gene>
    <name evidence="13" type="primary">Oja-slc5a-1</name>
</gene>